<sequence>MAKKVTQSDEDSDEKDKNSKTLYSLKDLPGVGDATIKKLNDAGIVSIRTLA</sequence>
<dbReference type="AlphaFoldDB" id="X1AES3"/>
<protein>
    <submittedName>
        <fullName evidence="2">Uncharacterized protein</fullName>
    </submittedName>
</protein>
<accession>X1AES3</accession>
<comment type="caution">
    <text evidence="2">The sequence shown here is derived from an EMBL/GenBank/DDBJ whole genome shotgun (WGS) entry which is preliminary data.</text>
</comment>
<feature type="region of interest" description="Disordered" evidence="1">
    <location>
        <begin position="1"/>
        <end position="23"/>
    </location>
</feature>
<feature type="non-terminal residue" evidence="2">
    <location>
        <position position="51"/>
    </location>
</feature>
<dbReference type="Gene3D" id="1.10.150.20">
    <property type="entry name" value="5' to 3' exonuclease, C-terminal subdomain"/>
    <property type="match status" value="1"/>
</dbReference>
<evidence type="ECO:0000313" key="2">
    <source>
        <dbReference type="EMBL" id="GAG71213.1"/>
    </source>
</evidence>
<gene>
    <name evidence="2" type="ORF">S01H4_18646</name>
</gene>
<proteinExistence type="predicted"/>
<evidence type="ECO:0000256" key="1">
    <source>
        <dbReference type="SAM" id="MobiDB-lite"/>
    </source>
</evidence>
<dbReference type="EMBL" id="BART01008270">
    <property type="protein sequence ID" value="GAG71213.1"/>
    <property type="molecule type" value="Genomic_DNA"/>
</dbReference>
<name>X1AES3_9ZZZZ</name>
<reference evidence="2" key="1">
    <citation type="journal article" date="2014" name="Front. Microbiol.">
        <title>High frequency of phylogenetically diverse reductive dehalogenase-homologous genes in deep subseafloor sedimentary metagenomes.</title>
        <authorList>
            <person name="Kawai M."/>
            <person name="Futagami T."/>
            <person name="Toyoda A."/>
            <person name="Takaki Y."/>
            <person name="Nishi S."/>
            <person name="Hori S."/>
            <person name="Arai W."/>
            <person name="Tsubouchi T."/>
            <person name="Morono Y."/>
            <person name="Uchiyama I."/>
            <person name="Ito T."/>
            <person name="Fujiyama A."/>
            <person name="Inagaki F."/>
            <person name="Takami H."/>
        </authorList>
    </citation>
    <scope>NUCLEOTIDE SEQUENCE</scope>
    <source>
        <strain evidence="2">Expedition CK06-06</strain>
    </source>
</reference>
<organism evidence="2">
    <name type="scientific">marine sediment metagenome</name>
    <dbReference type="NCBI Taxonomy" id="412755"/>
    <lineage>
        <taxon>unclassified sequences</taxon>
        <taxon>metagenomes</taxon>
        <taxon>ecological metagenomes</taxon>
    </lineage>
</organism>